<dbReference type="STRING" id="1796616.A4V09_10835"/>
<dbReference type="AlphaFoldDB" id="A0A1C7I984"/>
<dbReference type="KEGG" id="byl:A4V09_10835"/>
<keyword evidence="2" id="KW-1133">Transmembrane helix</keyword>
<feature type="region of interest" description="Disordered" evidence="1">
    <location>
        <begin position="51"/>
        <end position="77"/>
    </location>
</feature>
<protein>
    <submittedName>
        <fullName evidence="3">Uncharacterized protein</fullName>
    </submittedName>
</protein>
<reference evidence="3" key="1">
    <citation type="submission" date="2017-04" db="EMBL/GenBank/DDBJ databases">
        <title>Complete Genome Sequences of Twelve Strains of a Stable Defined Moderately Diverse Mouse Microbiota 2 (sDMDMm2).</title>
        <authorList>
            <person name="Uchimura Y."/>
            <person name="Wyss M."/>
            <person name="Brugiroux S."/>
            <person name="Limenitakis J.P."/>
            <person name="Stecher B."/>
            <person name="McCoy K.D."/>
            <person name="Macpherson A.J."/>
        </authorList>
    </citation>
    <scope>NUCLEOTIDE SEQUENCE</scope>
    <source>
        <strain evidence="3">YL58</strain>
    </source>
</reference>
<dbReference type="Proteomes" id="UP000092574">
    <property type="component" value="Chromosome"/>
</dbReference>
<name>A0A1C7I984_9FIRM</name>
<sequence length="77" mass="9003">MNPKKKLKLLSYFLFLLVYVKYFLHILSCHRILLGMDQPYIRRTKVSKSVTRNKKDFSPHTNSAAQATAAAQYKQNK</sequence>
<feature type="transmembrane region" description="Helical" evidence="2">
    <location>
        <begin position="12"/>
        <end position="34"/>
    </location>
</feature>
<dbReference type="EMBL" id="CP015405">
    <property type="protein sequence ID" value="ANU76216.1"/>
    <property type="molecule type" value="Genomic_DNA"/>
</dbReference>
<keyword evidence="2" id="KW-0472">Membrane</keyword>
<evidence type="ECO:0000256" key="2">
    <source>
        <dbReference type="SAM" id="Phobius"/>
    </source>
</evidence>
<evidence type="ECO:0000313" key="3">
    <source>
        <dbReference type="EMBL" id="ANU76216.1"/>
    </source>
</evidence>
<organism evidence="3 4">
    <name type="scientific">Blautia pseudococcoides</name>
    <dbReference type="NCBI Taxonomy" id="1796616"/>
    <lineage>
        <taxon>Bacteria</taxon>
        <taxon>Bacillati</taxon>
        <taxon>Bacillota</taxon>
        <taxon>Clostridia</taxon>
        <taxon>Lachnospirales</taxon>
        <taxon>Lachnospiraceae</taxon>
        <taxon>Blautia</taxon>
    </lineage>
</organism>
<accession>A0A1C7I984</accession>
<evidence type="ECO:0000256" key="1">
    <source>
        <dbReference type="SAM" id="MobiDB-lite"/>
    </source>
</evidence>
<gene>
    <name evidence="3" type="ORF">A4V09_10835</name>
</gene>
<keyword evidence="4" id="KW-1185">Reference proteome</keyword>
<keyword evidence="2" id="KW-0812">Transmembrane</keyword>
<proteinExistence type="predicted"/>
<feature type="compositionally biased region" description="Low complexity" evidence="1">
    <location>
        <begin position="64"/>
        <end position="77"/>
    </location>
</feature>
<evidence type="ECO:0000313" key="4">
    <source>
        <dbReference type="Proteomes" id="UP000092574"/>
    </source>
</evidence>